<evidence type="ECO:0000256" key="3">
    <source>
        <dbReference type="ARBA" id="ARBA00022692"/>
    </source>
</evidence>
<dbReference type="Proteomes" id="UP000095200">
    <property type="component" value="Unassembled WGS sequence"/>
</dbReference>
<keyword evidence="3" id="KW-0812">Transmembrane</keyword>
<evidence type="ECO:0000256" key="1">
    <source>
        <dbReference type="ARBA" id="ARBA00022475"/>
    </source>
</evidence>
<name>A0A194AI59_9BACT</name>
<dbReference type="GO" id="GO:0030288">
    <property type="term" value="C:outer membrane-bounded periplasmic space"/>
    <property type="evidence" value="ECO:0007669"/>
    <property type="project" value="TreeGrafter"/>
</dbReference>
<evidence type="ECO:0000256" key="2">
    <source>
        <dbReference type="ARBA" id="ARBA00022519"/>
    </source>
</evidence>
<keyword evidence="2" id="KW-0997">Cell inner membrane</keyword>
<dbReference type="STRING" id="1592317.DPF_1732"/>
<keyword evidence="5" id="KW-0472">Membrane</keyword>
<dbReference type="RefSeq" id="WP_069859120.1">
    <property type="nucleotide sequence ID" value="NZ_BDFE01000016.1"/>
</dbReference>
<reference evidence="7" key="1">
    <citation type="submission" date="2016-06" db="EMBL/GenBank/DDBJ databases">
        <title>Draft genome sequence of Desulfoplanes formicivorans strain Pf12B.</title>
        <authorList>
            <person name="Watanabe M."/>
            <person name="Kojima H."/>
            <person name="Fukui M."/>
        </authorList>
    </citation>
    <scope>NUCLEOTIDE SEQUENCE [LARGE SCALE GENOMIC DNA]</scope>
    <source>
        <strain evidence="7">Pf12B</strain>
    </source>
</reference>
<dbReference type="Pfam" id="PF06835">
    <property type="entry name" value="LptC"/>
    <property type="match status" value="1"/>
</dbReference>
<accession>A0A194AI59</accession>
<dbReference type="GO" id="GO:0015221">
    <property type="term" value="F:lipopolysaccharide transmembrane transporter activity"/>
    <property type="evidence" value="ECO:0007669"/>
    <property type="project" value="InterPro"/>
</dbReference>
<keyword evidence="1" id="KW-1003">Cell membrane</keyword>
<evidence type="ECO:0000256" key="5">
    <source>
        <dbReference type="ARBA" id="ARBA00023136"/>
    </source>
</evidence>
<dbReference type="PANTHER" id="PTHR37481">
    <property type="entry name" value="LIPOPOLYSACCHARIDE EXPORT SYSTEM PROTEIN LPTC"/>
    <property type="match status" value="1"/>
</dbReference>
<dbReference type="Gene3D" id="2.60.450.10">
    <property type="entry name" value="Lipopolysaccharide (LPS) transport protein A like domain"/>
    <property type="match status" value="1"/>
</dbReference>
<dbReference type="GO" id="GO:0017089">
    <property type="term" value="F:glycolipid transfer activity"/>
    <property type="evidence" value="ECO:0007669"/>
    <property type="project" value="TreeGrafter"/>
</dbReference>
<gene>
    <name evidence="6" type="ORF">DPF_1732</name>
</gene>
<dbReference type="GO" id="GO:0005886">
    <property type="term" value="C:plasma membrane"/>
    <property type="evidence" value="ECO:0007669"/>
    <property type="project" value="InterPro"/>
</dbReference>
<proteinExistence type="predicted"/>
<dbReference type="EMBL" id="BDFE01000016">
    <property type="protein sequence ID" value="GAU09013.1"/>
    <property type="molecule type" value="Genomic_DNA"/>
</dbReference>
<organism evidence="6 7">
    <name type="scientific">Desulfoplanes formicivorans</name>
    <dbReference type="NCBI Taxonomy" id="1592317"/>
    <lineage>
        <taxon>Bacteria</taxon>
        <taxon>Pseudomonadati</taxon>
        <taxon>Thermodesulfobacteriota</taxon>
        <taxon>Desulfovibrionia</taxon>
        <taxon>Desulfovibrionales</taxon>
        <taxon>Desulfoplanaceae</taxon>
        <taxon>Desulfoplanes</taxon>
    </lineage>
</organism>
<dbReference type="PANTHER" id="PTHR37481:SF1">
    <property type="entry name" value="LIPOPOLYSACCHARIDE EXPORT SYSTEM PROTEIN LPTC"/>
    <property type="match status" value="1"/>
</dbReference>
<evidence type="ECO:0000313" key="6">
    <source>
        <dbReference type="EMBL" id="GAU09013.1"/>
    </source>
</evidence>
<dbReference type="InterPro" id="IPR052363">
    <property type="entry name" value="LPS_export_LptC"/>
</dbReference>
<dbReference type="InterPro" id="IPR026265">
    <property type="entry name" value="LptC"/>
</dbReference>
<dbReference type="OrthoDB" id="5471103at2"/>
<keyword evidence="4" id="KW-1133">Transmembrane helix</keyword>
<dbReference type="NCBIfam" id="TIGR04409">
    <property type="entry name" value="LptC_YrbK"/>
    <property type="match status" value="1"/>
</dbReference>
<keyword evidence="7" id="KW-1185">Reference proteome</keyword>
<evidence type="ECO:0000256" key="4">
    <source>
        <dbReference type="ARBA" id="ARBA00022989"/>
    </source>
</evidence>
<dbReference type="AlphaFoldDB" id="A0A194AI59"/>
<evidence type="ECO:0008006" key="8">
    <source>
        <dbReference type="Google" id="ProtNLM"/>
    </source>
</evidence>
<protein>
    <recommendedName>
        <fullName evidence="8">LPS export ABC transporter periplasmic protein LptC</fullName>
    </recommendedName>
</protein>
<evidence type="ECO:0000313" key="7">
    <source>
        <dbReference type="Proteomes" id="UP000095200"/>
    </source>
</evidence>
<dbReference type="InterPro" id="IPR010664">
    <property type="entry name" value="LipoPS_assembly_LptC-rel"/>
</dbReference>
<sequence length="184" mass="20549">MKKTICLFLVVAVAGIVLTIWHLRKDVSVSPETPSLNMDLSLQGVTLRQGSKGRLLWTLNATSADYRKDQGVVFVTDPEILYFQEEESTPVYVEGDHGRIDQKNDQADIWSHVLVRYQGSVLTTQSLHYNGTSSLLLCNKDVEIRRKDMVLTSQRATLELATKRVQAHGQVKAVLMADSPLPSP</sequence>
<comment type="caution">
    <text evidence="6">The sequence shown here is derived from an EMBL/GenBank/DDBJ whole genome shotgun (WGS) entry which is preliminary data.</text>
</comment>